<dbReference type="AlphaFoldDB" id="A0A0P1G758"/>
<dbReference type="Proteomes" id="UP000051086">
    <property type="component" value="Unassembled WGS sequence"/>
</dbReference>
<evidence type="ECO:0000313" key="4">
    <source>
        <dbReference type="EMBL" id="CUH73194.1"/>
    </source>
</evidence>
<feature type="signal peptide" evidence="2">
    <location>
        <begin position="1"/>
        <end position="24"/>
    </location>
</feature>
<reference evidence="4 6" key="2">
    <citation type="submission" date="2015-09" db="EMBL/GenBank/DDBJ databases">
        <authorList>
            <consortium name="Swine Surveillance"/>
        </authorList>
    </citation>
    <scope>NUCLEOTIDE SEQUENCE [LARGE SCALE GENOMIC DNA]</scope>
    <source>
        <strain evidence="4 6">5120</strain>
    </source>
</reference>
<dbReference type="Proteomes" id="UP000051887">
    <property type="component" value="Unassembled WGS sequence"/>
</dbReference>
<dbReference type="OrthoDB" id="7678501at2"/>
<feature type="region of interest" description="Disordered" evidence="1">
    <location>
        <begin position="79"/>
        <end position="133"/>
    </location>
</feature>
<keyword evidence="2" id="KW-0732">Signal</keyword>
<evidence type="ECO:0000256" key="1">
    <source>
        <dbReference type="SAM" id="MobiDB-lite"/>
    </source>
</evidence>
<name>A0A0P1G758_9RHOB</name>
<organism evidence="4 6">
    <name type="scientific">Thalassovita autumnalis</name>
    <dbReference type="NCBI Taxonomy" id="2072972"/>
    <lineage>
        <taxon>Bacteria</taxon>
        <taxon>Pseudomonadati</taxon>
        <taxon>Pseudomonadota</taxon>
        <taxon>Alphaproteobacteria</taxon>
        <taxon>Rhodobacterales</taxon>
        <taxon>Roseobacteraceae</taxon>
        <taxon>Thalassovita</taxon>
    </lineage>
</organism>
<gene>
    <name evidence="3" type="ORF">TL5118_04146</name>
    <name evidence="4" type="ORF">TL5120_03001</name>
</gene>
<dbReference type="EMBL" id="CYSB01000047">
    <property type="protein sequence ID" value="CUH70171.1"/>
    <property type="molecule type" value="Genomic_DNA"/>
</dbReference>
<feature type="chain" id="PRO_5009792617" description="Integral membrane protein" evidence="2">
    <location>
        <begin position="25"/>
        <end position="133"/>
    </location>
</feature>
<keyword evidence="5" id="KW-1185">Reference proteome</keyword>
<evidence type="ECO:0000313" key="5">
    <source>
        <dbReference type="Proteomes" id="UP000051086"/>
    </source>
</evidence>
<evidence type="ECO:0000313" key="6">
    <source>
        <dbReference type="Proteomes" id="UP000051887"/>
    </source>
</evidence>
<sequence>MTRTFAFTAFATVLTLSAAPAVHAGNAGASLGECYNHVISACNQTNHPESCSEAGMDACDELHATAVPMPGTQIKIFDRGNGKFKARLIPQQTPRPQGNDDDDRAEREPTRDQGREAGRSVGPETRDPTGGRG</sequence>
<proteinExistence type="predicted"/>
<evidence type="ECO:0000256" key="2">
    <source>
        <dbReference type="SAM" id="SignalP"/>
    </source>
</evidence>
<protein>
    <recommendedName>
        <fullName evidence="7">Integral membrane protein</fullName>
    </recommendedName>
</protein>
<feature type="compositionally biased region" description="Basic and acidic residues" evidence="1">
    <location>
        <begin position="104"/>
        <end position="133"/>
    </location>
</feature>
<evidence type="ECO:0000313" key="3">
    <source>
        <dbReference type="EMBL" id="CUH70171.1"/>
    </source>
</evidence>
<reference evidence="3 5" key="1">
    <citation type="submission" date="2015-09" db="EMBL/GenBank/DDBJ databases">
        <authorList>
            <person name="Rodrigo-Torres L."/>
            <person name="Arahal D.R."/>
        </authorList>
    </citation>
    <scope>NUCLEOTIDE SEQUENCE [LARGE SCALE GENOMIC DNA]</scope>
    <source>
        <strain evidence="3 5">CECT 5118</strain>
    </source>
</reference>
<accession>A0A0P1G758</accession>
<dbReference type="EMBL" id="CYSC01000037">
    <property type="protein sequence ID" value="CUH73194.1"/>
    <property type="molecule type" value="Genomic_DNA"/>
</dbReference>
<dbReference type="RefSeq" id="WP_058244357.1">
    <property type="nucleotide sequence ID" value="NZ_CYSB01000047.1"/>
</dbReference>
<evidence type="ECO:0008006" key="7">
    <source>
        <dbReference type="Google" id="ProtNLM"/>
    </source>
</evidence>